<evidence type="ECO:0000313" key="2">
    <source>
        <dbReference type="Proteomes" id="UP001642540"/>
    </source>
</evidence>
<dbReference type="Proteomes" id="UP001642540">
    <property type="component" value="Unassembled WGS sequence"/>
</dbReference>
<name>A0ABP1RIQ2_9HEXA</name>
<reference evidence="1 2" key="1">
    <citation type="submission" date="2024-08" db="EMBL/GenBank/DDBJ databases">
        <authorList>
            <person name="Cucini C."/>
            <person name="Frati F."/>
        </authorList>
    </citation>
    <scope>NUCLEOTIDE SEQUENCE [LARGE SCALE GENOMIC DNA]</scope>
</reference>
<gene>
    <name evidence="1" type="ORF">ODALV1_LOCUS22654</name>
</gene>
<evidence type="ECO:0000313" key="1">
    <source>
        <dbReference type="EMBL" id="CAL8128893.1"/>
    </source>
</evidence>
<comment type="caution">
    <text evidence="1">The sequence shown here is derived from an EMBL/GenBank/DDBJ whole genome shotgun (WGS) entry which is preliminary data.</text>
</comment>
<keyword evidence="2" id="KW-1185">Reference proteome</keyword>
<protein>
    <submittedName>
        <fullName evidence="1">Uncharacterized protein</fullName>
    </submittedName>
</protein>
<dbReference type="EMBL" id="CAXLJM020000075">
    <property type="protein sequence ID" value="CAL8128893.1"/>
    <property type="molecule type" value="Genomic_DNA"/>
</dbReference>
<sequence length="116" mass="13173">MSHSSKIDHCLADTLAKDGTANVVISFNQDTQKVLDRLNKMAFPSRKEMSTFMKSELEKLAVKTQKNVLELLRGRSGVHFESKWANNQVFVKNAESELIQRIAQVHEVSNIREEAT</sequence>
<proteinExistence type="predicted"/>
<organism evidence="1 2">
    <name type="scientific">Orchesella dallaii</name>
    <dbReference type="NCBI Taxonomy" id="48710"/>
    <lineage>
        <taxon>Eukaryota</taxon>
        <taxon>Metazoa</taxon>
        <taxon>Ecdysozoa</taxon>
        <taxon>Arthropoda</taxon>
        <taxon>Hexapoda</taxon>
        <taxon>Collembola</taxon>
        <taxon>Entomobryomorpha</taxon>
        <taxon>Entomobryoidea</taxon>
        <taxon>Orchesellidae</taxon>
        <taxon>Orchesellinae</taxon>
        <taxon>Orchesella</taxon>
    </lineage>
</organism>
<accession>A0ABP1RIQ2</accession>